<dbReference type="Proteomes" id="UP000434554">
    <property type="component" value="Unassembled WGS sequence"/>
</dbReference>
<organism evidence="1 2">
    <name type="scientific">Veillonella seminalis</name>
    <dbReference type="NCBI Taxonomy" id="1502943"/>
    <lineage>
        <taxon>Bacteria</taxon>
        <taxon>Bacillati</taxon>
        <taxon>Bacillota</taxon>
        <taxon>Negativicutes</taxon>
        <taxon>Veillonellales</taxon>
        <taxon>Veillonellaceae</taxon>
        <taxon>Veillonella</taxon>
    </lineage>
</organism>
<evidence type="ECO:0000313" key="2">
    <source>
        <dbReference type="Proteomes" id="UP000434554"/>
    </source>
</evidence>
<protein>
    <submittedName>
        <fullName evidence="1">Uncharacterized protein</fullName>
    </submittedName>
</protein>
<comment type="caution">
    <text evidence="1">The sequence shown here is derived from an EMBL/GenBank/DDBJ whole genome shotgun (WGS) entry which is preliminary data.</text>
</comment>
<name>A0A833FJ71_9FIRM</name>
<accession>A0A833FJ71</accession>
<reference evidence="1 2" key="1">
    <citation type="submission" date="2019-09" db="EMBL/GenBank/DDBJ databases">
        <title>Draft genome sequence of 3 type strains from the CCUG.</title>
        <authorList>
            <person name="Pineiro-Iglesias B."/>
            <person name="Tunovic T."/>
            <person name="Unosson C."/>
            <person name="Inganas E."/>
            <person name="Ohlen M."/>
            <person name="Cardew S."/>
            <person name="Jensie-Markopoulos S."/>
            <person name="Salva-Serra F."/>
            <person name="Jaen-Luchoro D."/>
            <person name="Karlsson R."/>
            <person name="Svensson-Stadler L."/>
            <person name="Chun J."/>
            <person name="Moore E."/>
        </authorList>
    </citation>
    <scope>NUCLEOTIDE SEQUENCE [LARGE SCALE GENOMIC DNA]</scope>
    <source>
        <strain evidence="1 2">CCUG 65427</strain>
    </source>
</reference>
<dbReference type="EMBL" id="WBKH01000007">
    <property type="protein sequence ID" value="KAB1477832.1"/>
    <property type="molecule type" value="Genomic_DNA"/>
</dbReference>
<dbReference type="RefSeq" id="WP_006556522.1">
    <property type="nucleotide sequence ID" value="NZ_CAUBPY010000002.1"/>
</dbReference>
<proteinExistence type="predicted"/>
<sequence length="171" mass="19485">MIICVALGTLLSLMITSVQWVQQWQIENEVLLDSMTTRLTIANFAKQSDKPITVGRTGNYILYDGFRWFGIEELEARRVLSDGQKQALSSNTISPSWGLLMVEPVNGCKPFEQTSPDSPVHMKWLFKVVGAANKRNGNQFEMMTDITVFPNLSYFQFSPPRSRYIDKKIDN</sequence>
<gene>
    <name evidence="1" type="ORF">F8R14_07005</name>
</gene>
<dbReference type="AlphaFoldDB" id="A0A833FJ71"/>
<evidence type="ECO:0000313" key="1">
    <source>
        <dbReference type="EMBL" id="KAB1477832.1"/>
    </source>
</evidence>